<proteinExistence type="predicted"/>
<feature type="modified residue" description="4-aspartylphosphate" evidence="6">
    <location>
        <position position="60"/>
    </location>
</feature>
<dbReference type="PANTHER" id="PTHR48111">
    <property type="entry name" value="REGULATOR OF RPOS"/>
    <property type="match status" value="1"/>
</dbReference>
<dbReference type="SUPFAM" id="SSF52172">
    <property type="entry name" value="CheY-like"/>
    <property type="match status" value="1"/>
</dbReference>
<dbReference type="RefSeq" id="WP_407823809.1">
    <property type="nucleotide sequence ID" value="NZ_JBJLSN010000008.1"/>
</dbReference>
<dbReference type="InterPro" id="IPR011006">
    <property type="entry name" value="CheY-like_superfamily"/>
</dbReference>
<keyword evidence="5" id="KW-0804">Transcription</keyword>
<feature type="coiled-coil region" evidence="7">
    <location>
        <begin position="310"/>
        <end position="337"/>
    </location>
</feature>
<sequence length="355" mass="38672">MPDYDYSLVDAAIIDTQSNTQRVLREVLARLGMKRAETYGSVRDAADMAAAATPDLILLDIDGEEAEALRLIRRLRNEPDTRNPYACIVATTWQPTPLLVMRVTNAGADDLLVKPVSPKQVQERLAALIESRKKFVVTADYTGPDRRKSPREGAQVPLLDAPNTLRLKATNRWAHINARQLMAEANHFVNEQKLLRISVQVAFLIEFAAIGLTARPPERMAVEHVARVPAFLDDLLRRLDDLGEPGPAESVAKSLKMMAERLRLHAESGAVAAEELESARSLARDLMRAVDTARPLDAMMAEVAAAVTGYRTRLEQMAQAKAEAAKAEAAKAEAARVAVAMPAANGDAAKEAVGS</sequence>
<gene>
    <name evidence="9" type="ORF">ACJ41P_08285</name>
</gene>
<organism evidence="9 10">
    <name type="scientific">Azospirillum argentinense</name>
    <dbReference type="NCBI Taxonomy" id="2970906"/>
    <lineage>
        <taxon>Bacteria</taxon>
        <taxon>Pseudomonadati</taxon>
        <taxon>Pseudomonadota</taxon>
        <taxon>Alphaproteobacteria</taxon>
        <taxon>Rhodospirillales</taxon>
        <taxon>Azospirillaceae</taxon>
        <taxon>Azospirillum</taxon>
    </lineage>
</organism>
<dbReference type="PROSITE" id="PS50110">
    <property type="entry name" value="RESPONSE_REGULATORY"/>
    <property type="match status" value="1"/>
</dbReference>
<keyword evidence="7" id="KW-0175">Coiled coil</keyword>
<evidence type="ECO:0000256" key="7">
    <source>
        <dbReference type="SAM" id="Coils"/>
    </source>
</evidence>
<evidence type="ECO:0000313" key="9">
    <source>
        <dbReference type="EMBL" id="MFL7901116.1"/>
    </source>
</evidence>
<dbReference type="InterPro" id="IPR039420">
    <property type="entry name" value="WalR-like"/>
</dbReference>
<dbReference type="Proteomes" id="UP001628281">
    <property type="component" value="Unassembled WGS sequence"/>
</dbReference>
<keyword evidence="10" id="KW-1185">Reference proteome</keyword>
<evidence type="ECO:0000256" key="3">
    <source>
        <dbReference type="ARBA" id="ARBA00023015"/>
    </source>
</evidence>
<evidence type="ECO:0000259" key="8">
    <source>
        <dbReference type="PROSITE" id="PS50110"/>
    </source>
</evidence>
<keyword evidence="4" id="KW-0238">DNA-binding</keyword>
<keyword evidence="1 6" id="KW-0597">Phosphoprotein</keyword>
<keyword evidence="3" id="KW-0805">Transcription regulation</keyword>
<keyword evidence="2" id="KW-0902">Two-component regulatory system</keyword>
<dbReference type="EMBL" id="JBJLSN010000008">
    <property type="protein sequence ID" value="MFL7901116.1"/>
    <property type="molecule type" value="Genomic_DNA"/>
</dbReference>
<dbReference type="Pfam" id="PF00072">
    <property type="entry name" value="Response_reg"/>
    <property type="match status" value="1"/>
</dbReference>
<reference evidence="9 10" key="1">
    <citation type="submission" date="2024-11" db="EMBL/GenBank/DDBJ databases">
        <title>Draft genome sequences of two bacteria associated to sugarcane roots in Colombia.</title>
        <authorList>
            <person name="Pardo-Diaz S."/>
            <person name="Masmela-Mendoza J."/>
            <person name="Delgadillo-Duran P."/>
            <person name="Bautista E.J."/>
            <person name="Rojas-Tapias D.F."/>
        </authorList>
    </citation>
    <scope>NUCLEOTIDE SEQUENCE [LARGE SCALE GENOMIC DNA]</scope>
    <source>
        <strain evidence="9 10">Ap18</strain>
    </source>
</reference>
<dbReference type="CDD" id="cd00156">
    <property type="entry name" value="REC"/>
    <property type="match status" value="1"/>
</dbReference>
<evidence type="ECO:0000313" key="10">
    <source>
        <dbReference type="Proteomes" id="UP001628281"/>
    </source>
</evidence>
<dbReference type="SMART" id="SM00448">
    <property type="entry name" value="REC"/>
    <property type="match status" value="1"/>
</dbReference>
<evidence type="ECO:0000256" key="4">
    <source>
        <dbReference type="ARBA" id="ARBA00023125"/>
    </source>
</evidence>
<protein>
    <submittedName>
        <fullName evidence="9">Two-component system response regulator</fullName>
    </submittedName>
</protein>
<accession>A0ABW8V428</accession>
<evidence type="ECO:0000256" key="5">
    <source>
        <dbReference type="ARBA" id="ARBA00023163"/>
    </source>
</evidence>
<comment type="caution">
    <text evidence="9">The sequence shown here is derived from an EMBL/GenBank/DDBJ whole genome shotgun (WGS) entry which is preliminary data.</text>
</comment>
<feature type="domain" description="Response regulatory" evidence="8">
    <location>
        <begin position="10"/>
        <end position="129"/>
    </location>
</feature>
<dbReference type="PANTHER" id="PTHR48111:SF1">
    <property type="entry name" value="TWO-COMPONENT RESPONSE REGULATOR ORR33"/>
    <property type="match status" value="1"/>
</dbReference>
<dbReference type="InterPro" id="IPR001789">
    <property type="entry name" value="Sig_transdc_resp-reg_receiver"/>
</dbReference>
<dbReference type="Gene3D" id="3.40.50.2300">
    <property type="match status" value="1"/>
</dbReference>
<evidence type="ECO:0000256" key="2">
    <source>
        <dbReference type="ARBA" id="ARBA00023012"/>
    </source>
</evidence>
<evidence type="ECO:0000256" key="6">
    <source>
        <dbReference type="PROSITE-ProRule" id="PRU00169"/>
    </source>
</evidence>
<evidence type="ECO:0000256" key="1">
    <source>
        <dbReference type="ARBA" id="ARBA00022553"/>
    </source>
</evidence>
<name>A0ABW8V428_9PROT</name>